<dbReference type="OrthoDB" id="2505635at2759"/>
<accession>A0A9P6N8A6</accession>
<organism evidence="1 2">
    <name type="scientific">Cronartium quercuum f. sp. fusiforme G11</name>
    <dbReference type="NCBI Taxonomy" id="708437"/>
    <lineage>
        <taxon>Eukaryota</taxon>
        <taxon>Fungi</taxon>
        <taxon>Dikarya</taxon>
        <taxon>Basidiomycota</taxon>
        <taxon>Pucciniomycotina</taxon>
        <taxon>Pucciniomycetes</taxon>
        <taxon>Pucciniales</taxon>
        <taxon>Coleosporiaceae</taxon>
        <taxon>Cronartium</taxon>
    </lineage>
</organism>
<comment type="caution">
    <text evidence="1">The sequence shown here is derived from an EMBL/GenBank/DDBJ whole genome shotgun (WGS) entry which is preliminary data.</text>
</comment>
<dbReference type="EMBL" id="MU167372">
    <property type="protein sequence ID" value="KAG0141761.1"/>
    <property type="molecule type" value="Genomic_DNA"/>
</dbReference>
<sequence length="50" mass="6093">WNSTYHLLDRAIKLRDAINVFCMQDEESSKFQITPMEWEKIQHLLKFLKP</sequence>
<reference evidence="1" key="1">
    <citation type="submission" date="2013-11" db="EMBL/GenBank/DDBJ databases">
        <title>Genome sequence of the fusiform rust pathogen reveals effectors for host alternation and coevolution with pine.</title>
        <authorList>
            <consortium name="DOE Joint Genome Institute"/>
            <person name="Smith K."/>
            <person name="Pendleton A."/>
            <person name="Kubisiak T."/>
            <person name="Anderson C."/>
            <person name="Salamov A."/>
            <person name="Aerts A."/>
            <person name="Riley R."/>
            <person name="Clum A."/>
            <person name="Lindquist E."/>
            <person name="Ence D."/>
            <person name="Campbell M."/>
            <person name="Kronenberg Z."/>
            <person name="Feau N."/>
            <person name="Dhillon B."/>
            <person name="Hamelin R."/>
            <person name="Burleigh J."/>
            <person name="Smith J."/>
            <person name="Yandell M."/>
            <person name="Nelson C."/>
            <person name="Grigoriev I."/>
            <person name="Davis J."/>
        </authorList>
    </citation>
    <scope>NUCLEOTIDE SEQUENCE</scope>
    <source>
        <strain evidence="1">G11</strain>
    </source>
</reference>
<evidence type="ECO:0000313" key="1">
    <source>
        <dbReference type="EMBL" id="KAG0141761.1"/>
    </source>
</evidence>
<proteinExistence type="predicted"/>
<name>A0A9P6N8A6_9BASI</name>
<gene>
    <name evidence="1" type="ORF">CROQUDRAFT_24857</name>
</gene>
<evidence type="ECO:0000313" key="2">
    <source>
        <dbReference type="Proteomes" id="UP000886653"/>
    </source>
</evidence>
<feature type="non-terminal residue" evidence="1">
    <location>
        <position position="1"/>
    </location>
</feature>
<keyword evidence="2" id="KW-1185">Reference proteome</keyword>
<dbReference type="AlphaFoldDB" id="A0A9P6N8A6"/>
<dbReference type="Proteomes" id="UP000886653">
    <property type="component" value="Unassembled WGS sequence"/>
</dbReference>
<feature type="non-terminal residue" evidence="1">
    <location>
        <position position="50"/>
    </location>
</feature>
<protein>
    <submittedName>
        <fullName evidence="1">Uncharacterized protein</fullName>
    </submittedName>
</protein>